<dbReference type="InterPro" id="IPR014710">
    <property type="entry name" value="RmlC-like_jellyroll"/>
</dbReference>
<comment type="similarity">
    <text evidence="1 3">Belongs to the pirin family.</text>
</comment>
<accession>A0A8J4PY61</accession>
<dbReference type="OrthoDB" id="198735at2759"/>
<reference evidence="6" key="1">
    <citation type="submission" date="2020-01" db="EMBL/GenBank/DDBJ databases">
        <title>Development of genomics and gene disruption for Polysphondylium violaceum indicates a role for the polyketide synthase stlB in stalk morphogenesis.</title>
        <authorList>
            <person name="Narita B."/>
            <person name="Kawabe Y."/>
            <person name="Kin K."/>
            <person name="Saito T."/>
            <person name="Gibbs R."/>
            <person name="Kuspa A."/>
            <person name="Muzny D."/>
            <person name="Queller D."/>
            <person name="Richards S."/>
            <person name="Strassman J."/>
            <person name="Sucgang R."/>
            <person name="Worley K."/>
            <person name="Schaap P."/>
        </authorList>
    </citation>
    <scope>NUCLEOTIDE SEQUENCE</scope>
    <source>
        <strain evidence="6">QSvi11</strain>
    </source>
</reference>
<name>A0A8J4PY61_9MYCE</name>
<keyword evidence="7" id="KW-1185">Reference proteome</keyword>
<gene>
    <name evidence="6" type="ORF">CYY_002836</name>
</gene>
<protein>
    <recommendedName>
        <fullName evidence="8">Pirin family protein</fullName>
    </recommendedName>
</protein>
<evidence type="ECO:0000256" key="3">
    <source>
        <dbReference type="RuleBase" id="RU003457"/>
    </source>
</evidence>
<dbReference type="AlphaFoldDB" id="A0A8J4PY61"/>
<dbReference type="InterPro" id="IPR003829">
    <property type="entry name" value="Pirin_N_dom"/>
</dbReference>
<evidence type="ECO:0000256" key="2">
    <source>
        <dbReference type="PIRSR" id="PIRSR006232-1"/>
    </source>
</evidence>
<evidence type="ECO:0000259" key="4">
    <source>
        <dbReference type="Pfam" id="PF02678"/>
    </source>
</evidence>
<dbReference type="Gene3D" id="2.60.120.10">
    <property type="entry name" value="Jelly Rolls"/>
    <property type="match status" value="2"/>
</dbReference>
<dbReference type="PIRSF" id="PIRSF006232">
    <property type="entry name" value="Pirin"/>
    <property type="match status" value="1"/>
</dbReference>
<feature type="domain" description="Pirin C-terminal" evidence="5">
    <location>
        <begin position="177"/>
        <end position="285"/>
    </location>
</feature>
<dbReference type="EMBL" id="AJWJ01000083">
    <property type="protein sequence ID" value="KAF2075850.1"/>
    <property type="molecule type" value="Genomic_DNA"/>
</dbReference>
<dbReference type="CDD" id="cd02909">
    <property type="entry name" value="cupin_pirin_N"/>
    <property type="match status" value="1"/>
</dbReference>
<evidence type="ECO:0000259" key="5">
    <source>
        <dbReference type="Pfam" id="PF05726"/>
    </source>
</evidence>
<sequence length="285" mass="31588">MSKSRLVYKVIQGKDVSDGAGVKLKRTIGGTINYLDPFLLLDEFKSDDPNDYISGFSMHPHRGFETVTYMLAGFMEHKDDKGNTGLLQPGGVQWMTAGKGIVHSEMPKQDNGLLHGFQTFINMRAQDKMTTDPGYLDIAPKEIPQLFETDGSKVRVVAGQYKDKSGPVQNILGNLTYLDVDLKPGAMFSEYIPVGYTAFIYVVKGCGIFGPVQNSVQVKMSQLAIFDSADEGRDSIQAMADDEGCRFLLMAAMPLNEPMVRYGPFVMNTELEIQQAFKDYQSGNF</sequence>
<feature type="binding site" evidence="2">
    <location>
        <position position="103"/>
    </location>
    <ligand>
        <name>Fe cation</name>
        <dbReference type="ChEBI" id="CHEBI:24875"/>
    </ligand>
</feature>
<keyword evidence="2" id="KW-0408">Iron</keyword>
<keyword evidence="2" id="KW-0479">Metal-binding</keyword>
<evidence type="ECO:0000256" key="1">
    <source>
        <dbReference type="ARBA" id="ARBA00008416"/>
    </source>
</evidence>
<dbReference type="Proteomes" id="UP000695562">
    <property type="component" value="Unassembled WGS sequence"/>
</dbReference>
<comment type="cofactor">
    <cofactor evidence="2">
        <name>Fe cation</name>
        <dbReference type="ChEBI" id="CHEBI:24875"/>
    </cofactor>
    <text evidence="2">Binds 1 Fe cation per subunit.</text>
</comment>
<dbReference type="InterPro" id="IPR011051">
    <property type="entry name" value="RmlC_Cupin_sf"/>
</dbReference>
<feature type="binding site" evidence="2">
    <location>
        <position position="61"/>
    </location>
    <ligand>
        <name>Fe cation</name>
        <dbReference type="ChEBI" id="CHEBI:24875"/>
    </ligand>
</feature>
<dbReference type="InterPro" id="IPR012093">
    <property type="entry name" value="Pirin"/>
</dbReference>
<dbReference type="GO" id="GO:0046872">
    <property type="term" value="F:metal ion binding"/>
    <property type="evidence" value="ECO:0007669"/>
    <property type="project" value="UniProtKB-KW"/>
</dbReference>
<organism evidence="6 7">
    <name type="scientific">Polysphondylium violaceum</name>
    <dbReference type="NCBI Taxonomy" id="133409"/>
    <lineage>
        <taxon>Eukaryota</taxon>
        <taxon>Amoebozoa</taxon>
        <taxon>Evosea</taxon>
        <taxon>Eumycetozoa</taxon>
        <taxon>Dictyostelia</taxon>
        <taxon>Dictyosteliales</taxon>
        <taxon>Dictyosteliaceae</taxon>
        <taxon>Polysphondylium</taxon>
    </lineage>
</organism>
<dbReference type="Pfam" id="PF05726">
    <property type="entry name" value="Pirin_C"/>
    <property type="match status" value="1"/>
</dbReference>
<evidence type="ECO:0008006" key="8">
    <source>
        <dbReference type="Google" id="ProtNLM"/>
    </source>
</evidence>
<dbReference type="PANTHER" id="PTHR13903:SF8">
    <property type="entry name" value="PIRIN"/>
    <property type="match status" value="1"/>
</dbReference>
<dbReference type="InterPro" id="IPR008778">
    <property type="entry name" value="Pirin_C_dom"/>
</dbReference>
<evidence type="ECO:0000313" key="6">
    <source>
        <dbReference type="EMBL" id="KAF2075850.1"/>
    </source>
</evidence>
<dbReference type="SUPFAM" id="SSF51182">
    <property type="entry name" value="RmlC-like cupins"/>
    <property type="match status" value="1"/>
</dbReference>
<feature type="domain" description="Pirin N-terminal" evidence="4">
    <location>
        <begin position="24"/>
        <end position="121"/>
    </location>
</feature>
<dbReference type="PANTHER" id="PTHR13903">
    <property type="entry name" value="PIRIN-RELATED"/>
    <property type="match status" value="1"/>
</dbReference>
<dbReference type="CDD" id="cd02247">
    <property type="entry name" value="cupin_pirin_C"/>
    <property type="match status" value="1"/>
</dbReference>
<dbReference type="Pfam" id="PF02678">
    <property type="entry name" value="Pirin"/>
    <property type="match status" value="1"/>
</dbReference>
<evidence type="ECO:0000313" key="7">
    <source>
        <dbReference type="Proteomes" id="UP000695562"/>
    </source>
</evidence>
<feature type="binding site" evidence="2">
    <location>
        <position position="59"/>
    </location>
    <ligand>
        <name>Fe cation</name>
        <dbReference type="ChEBI" id="CHEBI:24875"/>
    </ligand>
</feature>
<proteinExistence type="inferred from homology"/>
<feature type="binding site" evidence="2">
    <location>
        <position position="105"/>
    </location>
    <ligand>
        <name>Fe cation</name>
        <dbReference type="ChEBI" id="CHEBI:24875"/>
    </ligand>
</feature>
<comment type="caution">
    <text evidence="6">The sequence shown here is derived from an EMBL/GenBank/DDBJ whole genome shotgun (WGS) entry which is preliminary data.</text>
</comment>